<comment type="caution">
    <text evidence="4">The sequence shown here is derived from an EMBL/GenBank/DDBJ whole genome shotgun (WGS) entry which is preliminary data.</text>
</comment>
<name>A0ABS1BWQ5_9BACT</name>
<dbReference type="Proteomes" id="UP000644147">
    <property type="component" value="Unassembled WGS sequence"/>
</dbReference>
<dbReference type="InterPro" id="IPR011935">
    <property type="entry name" value="CHP02231"/>
</dbReference>
<evidence type="ECO:0000313" key="5">
    <source>
        <dbReference type="Proteomes" id="UP000644147"/>
    </source>
</evidence>
<accession>A0ABS1BWQ5</accession>
<feature type="domain" description="DUF4139" evidence="2">
    <location>
        <begin position="226"/>
        <end position="555"/>
    </location>
</feature>
<feature type="domain" description="DUF4140" evidence="3">
    <location>
        <begin position="44"/>
        <end position="141"/>
    </location>
</feature>
<reference evidence="4 5" key="1">
    <citation type="submission" date="2020-12" db="EMBL/GenBank/DDBJ databases">
        <title>Bacterial novel species Adhaeribacter sp. BT258 isolated from soil.</title>
        <authorList>
            <person name="Jung H.-Y."/>
        </authorList>
    </citation>
    <scope>NUCLEOTIDE SEQUENCE [LARGE SCALE GENOMIC DNA]</scope>
    <source>
        <strain evidence="4 5">BT258</strain>
    </source>
</reference>
<dbReference type="InterPro" id="IPR025554">
    <property type="entry name" value="DUF4140"/>
</dbReference>
<keyword evidence="5" id="KW-1185">Reference proteome</keyword>
<dbReference type="PANTHER" id="PTHR31005:SF8">
    <property type="entry name" value="DUF4139 DOMAIN-CONTAINING PROTEIN"/>
    <property type="match status" value="1"/>
</dbReference>
<sequence length="562" mass="62639">MNNFSVARSRVFTAIFIAFLLLFSVPFQLRAQSRKEVSATVKEVTVFLQRAQVFSSVRTNISAGETEVAIINVPSQLDAASLQVEAKGNAMLLNIRYENDYLGGKTKPKDVIQVEDSLQNYTNQIRTVTDQIDIFRKEETMILANQSIGGQKGVTLDDLEEIADFFRQRLTSIRTNILKNEIKLKILNEKAQNLRNQLGEVNSRRALPTGRILVNVSAENATPLNLEISYVVYNAGWQPTYDLRATNTKSPMKLFYKANVYQNTGVSWNNVNLTLATTNPSIGATKPELQPWYLYFYTPTPRVTTLSEVSVTSASRKRNRLAKPAVNQSIDVSAAPPAEMEGWGAEAADVVSDYTQTTESTLSVNFKIGIPYSVPSDGKRQLVDIQQLDVPATYKYAATPKLSTDAFLLAQLTGWDEYNILPGEANIFLEGTFTGKTVLNPQATGDTLQVSLGRDKRVVISREKVKELQSKSLLGNTRKEVRGFVTTIRNTKNEALEITLEDQIPVSNNKEIEVELEEGSNGNLNKDTGKITWNLKLNPNETKKIPLRFSVKYPKNQVVPGL</sequence>
<dbReference type="EMBL" id="JAEHFX010000001">
    <property type="protein sequence ID" value="MBK0401438.1"/>
    <property type="molecule type" value="Genomic_DNA"/>
</dbReference>
<dbReference type="InterPro" id="IPR037291">
    <property type="entry name" value="DUF4139"/>
</dbReference>
<keyword evidence="1" id="KW-0175">Coiled coil</keyword>
<dbReference type="NCBIfam" id="TIGR02231">
    <property type="entry name" value="mucoidy inhibitor MuiA family protein"/>
    <property type="match status" value="1"/>
</dbReference>
<evidence type="ECO:0000259" key="3">
    <source>
        <dbReference type="Pfam" id="PF13600"/>
    </source>
</evidence>
<protein>
    <submittedName>
        <fullName evidence="4">DUF4139 domain-containing protein</fullName>
    </submittedName>
</protein>
<dbReference type="Pfam" id="PF13598">
    <property type="entry name" value="DUF4139"/>
    <property type="match status" value="1"/>
</dbReference>
<organism evidence="4 5">
    <name type="scientific">Adhaeribacter terrigena</name>
    <dbReference type="NCBI Taxonomy" id="2793070"/>
    <lineage>
        <taxon>Bacteria</taxon>
        <taxon>Pseudomonadati</taxon>
        <taxon>Bacteroidota</taxon>
        <taxon>Cytophagia</taxon>
        <taxon>Cytophagales</taxon>
        <taxon>Hymenobacteraceae</taxon>
        <taxon>Adhaeribacter</taxon>
    </lineage>
</organism>
<feature type="coiled-coil region" evidence="1">
    <location>
        <begin position="177"/>
        <end position="204"/>
    </location>
</feature>
<evidence type="ECO:0000259" key="2">
    <source>
        <dbReference type="Pfam" id="PF13598"/>
    </source>
</evidence>
<evidence type="ECO:0000256" key="1">
    <source>
        <dbReference type="SAM" id="Coils"/>
    </source>
</evidence>
<dbReference type="PANTHER" id="PTHR31005">
    <property type="entry name" value="DUF4139 DOMAIN-CONTAINING PROTEIN"/>
    <property type="match status" value="1"/>
</dbReference>
<evidence type="ECO:0000313" key="4">
    <source>
        <dbReference type="EMBL" id="MBK0401438.1"/>
    </source>
</evidence>
<feature type="coiled-coil region" evidence="1">
    <location>
        <begin position="111"/>
        <end position="138"/>
    </location>
</feature>
<gene>
    <name evidence="4" type="ORF">I5M27_00495</name>
</gene>
<proteinExistence type="predicted"/>
<dbReference type="Pfam" id="PF13600">
    <property type="entry name" value="DUF4140"/>
    <property type="match status" value="1"/>
</dbReference>